<accession>A0A7W3N1B5</accession>
<dbReference type="Proteomes" id="UP000539313">
    <property type="component" value="Unassembled WGS sequence"/>
</dbReference>
<evidence type="ECO:0000313" key="2">
    <source>
        <dbReference type="Proteomes" id="UP000539313"/>
    </source>
</evidence>
<dbReference type="AlphaFoldDB" id="A0A7W3N1B5"/>
<sequence length="64" mass="7124">MIELVFEPFDLTALKVRWNGEPMVMATPDPASWVGVGGLRRWTGRAVRRAGRLGLLVVLKVFVS</sequence>
<protein>
    <submittedName>
        <fullName evidence="1">Uncharacterized protein</fullName>
    </submittedName>
</protein>
<gene>
    <name evidence="1" type="ORF">HNR21_004590</name>
</gene>
<reference evidence="1 2" key="1">
    <citation type="submission" date="2020-08" db="EMBL/GenBank/DDBJ databases">
        <title>Sequencing the genomes of 1000 actinobacteria strains.</title>
        <authorList>
            <person name="Klenk H.-P."/>
        </authorList>
    </citation>
    <scope>NUCLEOTIDE SEQUENCE [LARGE SCALE GENOMIC DNA]</scope>
    <source>
        <strain evidence="1 2">DSM 45823</strain>
    </source>
</reference>
<comment type="caution">
    <text evidence="1">The sequence shown here is derived from an EMBL/GenBank/DDBJ whole genome shotgun (WGS) entry which is preliminary data.</text>
</comment>
<name>A0A7W3N1B5_9ACTN</name>
<organism evidence="1 2">
    <name type="scientific">Thermomonospora cellulosilytica</name>
    <dbReference type="NCBI Taxonomy" id="1411118"/>
    <lineage>
        <taxon>Bacteria</taxon>
        <taxon>Bacillati</taxon>
        <taxon>Actinomycetota</taxon>
        <taxon>Actinomycetes</taxon>
        <taxon>Streptosporangiales</taxon>
        <taxon>Thermomonosporaceae</taxon>
        <taxon>Thermomonospora</taxon>
    </lineage>
</organism>
<dbReference type="EMBL" id="JACJII010000001">
    <property type="protein sequence ID" value="MBA9005708.1"/>
    <property type="molecule type" value="Genomic_DNA"/>
</dbReference>
<keyword evidence="2" id="KW-1185">Reference proteome</keyword>
<proteinExistence type="predicted"/>
<evidence type="ECO:0000313" key="1">
    <source>
        <dbReference type="EMBL" id="MBA9005708.1"/>
    </source>
</evidence>
<dbReference type="RefSeq" id="WP_182706805.1">
    <property type="nucleotide sequence ID" value="NZ_JACJII010000001.1"/>
</dbReference>